<dbReference type="GO" id="GO:0006886">
    <property type="term" value="P:intracellular protein transport"/>
    <property type="evidence" value="ECO:0007669"/>
    <property type="project" value="UniProtKB-UniRule"/>
</dbReference>
<dbReference type="Proteomes" id="UP001148018">
    <property type="component" value="Unassembled WGS sequence"/>
</dbReference>
<evidence type="ECO:0000313" key="2">
    <source>
        <dbReference type="EMBL" id="KAJ3613348.1"/>
    </source>
</evidence>
<reference evidence="2" key="1">
    <citation type="submission" date="2022-07" db="EMBL/GenBank/DDBJ databases">
        <title>Chromosome-level genome of Muraenolepis orangiensis.</title>
        <authorList>
            <person name="Kim J."/>
        </authorList>
    </citation>
    <scope>NUCLEOTIDE SEQUENCE</scope>
    <source>
        <strain evidence="2">KU_S4_2022</strain>
        <tissue evidence="2">Muscle</tissue>
    </source>
</reference>
<dbReference type="PANTHER" id="PTHR12894:SF30">
    <property type="entry name" value="TRANSFORMING GROWTH FACTOR-BETA RECEPTOR-ASSOCIATED PROTEIN 1-LIKE"/>
    <property type="match status" value="1"/>
</dbReference>
<accession>A0A9Q0IXC9</accession>
<dbReference type="AlphaFoldDB" id="A0A9Q0IXC9"/>
<sequence length="584" mass="65151">MFVLSSGTCQRPPMPWPQEVQAAAVCLPYVLALQPRGLSVYSLLDHTLKQTVALDGARGLVSGPEGVLVFTDRQILGLSLVPLEEQIRTLASGRRLNEALCLLDGVQSHLRPRAHEELHKDISYLTGVDLFNQQAFAEAKELFIARDVDPLEVISLYPDMRPCSGEGGFVSRHQETLQTTGLTVPDLPRLQREDAVAYRRYLTFLADYLAVVRAMGRGGGPGEEEHYNRYFVLGMLYQNHGHHIDAIKTWVKIADGLFEDTCCPDVYEHIVSTLTTQDVGVVWMFAEWALQKNQEVGVQIFTKHHQDDQDHNTFEAEEIFMFLTNYPQASVLYLEFLINKQKSETESHHTQLALAYVTQALQASEGGDEPPEVGETRGKLQTLLWSSTSYDVPAVHERIRATPLHVERAIVLGRSGDHEQALRVLVHEALDPRAAQDYCHTAARDRSHLGGPRDEEALRQTLLLALLTVYLSSDSLAGRAVELLADDGPLLPPGRVVALLPGAWSVGLVCRFLVGSLRETLHRRRMGELQRALAQAECLRHKALWSQASKTMVRVGRGQVCQACQTELTESFIRTARGELLHTS</sequence>
<dbReference type="OrthoDB" id="10258882at2759"/>
<evidence type="ECO:0008006" key="4">
    <source>
        <dbReference type="Google" id="ProtNLM"/>
    </source>
</evidence>
<gene>
    <name evidence="2" type="ORF">NHX12_019598</name>
</gene>
<dbReference type="EMBL" id="JANIIK010000035">
    <property type="protein sequence ID" value="KAJ3613348.1"/>
    <property type="molecule type" value="Genomic_DNA"/>
</dbReference>
<comment type="caution">
    <text evidence="2">The sequence shown here is derived from an EMBL/GenBank/DDBJ whole genome shotgun (WGS) entry which is preliminary data.</text>
</comment>
<dbReference type="PANTHER" id="PTHR12894">
    <property type="entry name" value="CNH DOMAIN CONTAINING"/>
    <property type="match status" value="1"/>
</dbReference>
<name>A0A9Q0IXC9_9TELE</name>
<organism evidence="2 3">
    <name type="scientific">Muraenolepis orangiensis</name>
    <name type="common">Patagonian moray cod</name>
    <dbReference type="NCBI Taxonomy" id="630683"/>
    <lineage>
        <taxon>Eukaryota</taxon>
        <taxon>Metazoa</taxon>
        <taxon>Chordata</taxon>
        <taxon>Craniata</taxon>
        <taxon>Vertebrata</taxon>
        <taxon>Euteleostomi</taxon>
        <taxon>Actinopterygii</taxon>
        <taxon>Neopterygii</taxon>
        <taxon>Teleostei</taxon>
        <taxon>Neoteleostei</taxon>
        <taxon>Acanthomorphata</taxon>
        <taxon>Zeiogadaria</taxon>
        <taxon>Gadariae</taxon>
        <taxon>Gadiformes</taxon>
        <taxon>Muraenolepidoidei</taxon>
        <taxon>Muraenolepididae</taxon>
        <taxon>Muraenolepis</taxon>
    </lineage>
</organism>
<protein>
    <recommendedName>
        <fullName evidence="4">Transforming growth factor-beta receptor-associated protein 1</fullName>
    </recommendedName>
</protein>
<dbReference type="InterPro" id="IPR032914">
    <property type="entry name" value="Vam6/VPS39/TRAP1"/>
</dbReference>
<keyword evidence="3" id="KW-1185">Reference proteome</keyword>
<dbReference type="GO" id="GO:0005737">
    <property type="term" value="C:cytoplasm"/>
    <property type="evidence" value="ECO:0007669"/>
    <property type="project" value="TreeGrafter"/>
</dbReference>
<dbReference type="InterPro" id="IPR000547">
    <property type="entry name" value="Clathrin_H-chain/VPS_repeat"/>
</dbReference>
<proteinExistence type="predicted"/>
<evidence type="ECO:0000256" key="1">
    <source>
        <dbReference type="PROSITE-ProRule" id="PRU01006"/>
    </source>
</evidence>
<feature type="repeat" description="CHCR" evidence="1">
    <location>
        <begin position="304"/>
        <end position="475"/>
    </location>
</feature>
<feature type="non-terminal residue" evidence="2">
    <location>
        <position position="1"/>
    </location>
</feature>
<dbReference type="GO" id="GO:0034058">
    <property type="term" value="P:endosomal vesicle fusion"/>
    <property type="evidence" value="ECO:0007669"/>
    <property type="project" value="TreeGrafter"/>
</dbReference>
<dbReference type="GO" id="GO:0006914">
    <property type="term" value="P:autophagy"/>
    <property type="evidence" value="ECO:0007669"/>
    <property type="project" value="TreeGrafter"/>
</dbReference>
<dbReference type="PROSITE" id="PS50236">
    <property type="entry name" value="CHCR"/>
    <property type="match status" value="1"/>
</dbReference>
<dbReference type="GO" id="GO:0016020">
    <property type="term" value="C:membrane"/>
    <property type="evidence" value="ECO:0007669"/>
    <property type="project" value="TreeGrafter"/>
</dbReference>
<evidence type="ECO:0000313" key="3">
    <source>
        <dbReference type="Proteomes" id="UP001148018"/>
    </source>
</evidence>